<feature type="coiled-coil region" evidence="1">
    <location>
        <begin position="2"/>
        <end position="29"/>
    </location>
</feature>
<gene>
    <name evidence="2" type="ORF">FC91_GL001098</name>
</gene>
<dbReference type="PATRIC" id="fig|1122147.4.peg.1136"/>
<dbReference type="AlphaFoldDB" id="A0A0R1X4N9"/>
<dbReference type="EMBL" id="AZFW01000126">
    <property type="protein sequence ID" value="KRM25160.1"/>
    <property type="molecule type" value="Genomic_DNA"/>
</dbReference>
<evidence type="ECO:0000313" key="2">
    <source>
        <dbReference type="EMBL" id="KRM25160.1"/>
    </source>
</evidence>
<dbReference type="Proteomes" id="UP000050949">
    <property type="component" value="Unassembled WGS sequence"/>
</dbReference>
<name>A0A0R1X4N9_9LACO</name>
<evidence type="ECO:0000256" key="1">
    <source>
        <dbReference type="SAM" id="Coils"/>
    </source>
</evidence>
<proteinExistence type="predicted"/>
<evidence type="ECO:0000313" key="3">
    <source>
        <dbReference type="Proteomes" id="UP000050949"/>
    </source>
</evidence>
<dbReference type="RefSeq" id="WP_155827935.1">
    <property type="nucleotide sequence ID" value="NZ_AUEH01000046.1"/>
</dbReference>
<protein>
    <submittedName>
        <fullName evidence="2">Uncharacterized protein</fullName>
    </submittedName>
</protein>
<organism evidence="2 3">
    <name type="scientific">Schleiferilactobacillus harbinensis DSM 16991</name>
    <dbReference type="NCBI Taxonomy" id="1122147"/>
    <lineage>
        <taxon>Bacteria</taxon>
        <taxon>Bacillati</taxon>
        <taxon>Bacillota</taxon>
        <taxon>Bacilli</taxon>
        <taxon>Lactobacillales</taxon>
        <taxon>Lactobacillaceae</taxon>
        <taxon>Schleiferilactobacillus</taxon>
    </lineage>
</organism>
<reference evidence="2 3" key="1">
    <citation type="journal article" date="2015" name="Genome Announc.">
        <title>Expanding the biotechnology potential of lactobacilli through comparative genomics of 213 strains and associated genera.</title>
        <authorList>
            <person name="Sun Z."/>
            <person name="Harris H.M."/>
            <person name="McCann A."/>
            <person name="Guo C."/>
            <person name="Argimon S."/>
            <person name="Zhang W."/>
            <person name="Yang X."/>
            <person name="Jeffery I.B."/>
            <person name="Cooney J.C."/>
            <person name="Kagawa T.F."/>
            <person name="Liu W."/>
            <person name="Song Y."/>
            <person name="Salvetti E."/>
            <person name="Wrobel A."/>
            <person name="Rasinkangas P."/>
            <person name="Parkhill J."/>
            <person name="Rea M.C."/>
            <person name="O'Sullivan O."/>
            <person name="Ritari J."/>
            <person name="Douillard F.P."/>
            <person name="Paul Ross R."/>
            <person name="Yang R."/>
            <person name="Briner A.E."/>
            <person name="Felis G.E."/>
            <person name="de Vos W.M."/>
            <person name="Barrangou R."/>
            <person name="Klaenhammer T.R."/>
            <person name="Caufield P.W."/>
            <person name="Cui Y."/>
            <person name="Zhang H."/>
            <person name="O'Toole P.W."/>
        </authorList>
    </citation>
    <scope>NUCLEOTIDE SEQUENCE [LARGE SCALE GENOMIC DNA]</scope>
    <source>
        <strain evidence="2 3">DSM 16991</strain>
    </source>
</reference>
<keyword evidence="1" id="KW-0175">Coiled coil</keyword>
<accession>A0A0R1X4N9</accession>
<sequence>MVKDAEKDLEQQQTEREVLGRKVAKAVEKLPAQELNTREEIQEWLEDDTNW</sequence>
<comment type="caution">
    <text evidence="2">The sequence shown here is derived from an EMBL/GenBank/DDBJ whole genome shotgun (WGS) entry which is preliminary data.</text>
</comment>